<dbReference type="EMBL" id="CAJPIZ010010527">
    <property type="protein sequence ID" value="CAG2112597.1"/>
    <property type="molecule type" value="Genomic_DNA"/>
</dbReference>
<evidence type="ECO:0000313" key="5">
    <source>
        <dbReference type="Proteomes" id="UP000759131"/>
    </source>
</evidence>
<dbReference type="OrthoDB" id="45007at2759"/>
<dbReference type="SUPFAM" id="SSF56300">
    <property type="entry name" value="Metallo-dependent phosphatases"/>
    <property type="match status" value="1"/>
</dbReference>
<dbReference type="Proteomes" id="UP000759131">
    <property type="component" value="Unassembled WGS sequence"/>
</dbReference>
<dbReference type="InterPro" id="IPR029052">
    <property type="entry name" value="Metallo-depent_PP-like"/>
</dbReference>
<dbReference type="InterPro" id="IPR025733">
    <property type="entry name" value="PAPs_C"/>
</dbReference>
<dbReference type="Gene3D" id="3.60.21.10">
    <property type="match status" value="1"/>
</dbReference>
<protein>
    <recommendedName>
        <fullName evidence="6">Purple acid phosphatase</fullName>
    </recommendedName>
</protein>
<dbReference type="CDD" id="cd00839">
    <property type="entry name" value="MPP_PAPs"/>
    <property type="match status" value="1"/>
</dbReference>
<evidence type="ECO:0008006" key="6">
    <source>
        <dbReference type="Google" id="ProtNLM"/>
    </source>
</evidence>
<accession>A0A7R9KZ71</accession>
<evidence type="ECO:0000259" key="3">
    <source>
        <dbReference type="Pfam" id="PF14008"/>
    </source>
</evidence>
<dbReference type="InterPro" id="IPR004843">
    <property type="entry name" value="Calcineurin-like_PHP"/>
</dbReference>
<dbReference type="GO" id="GO:0016787">
    <property type="term" value="F:hydrolase activity"/>
    <property type="evidence" value="ECO:0007669"/>
    <property type="project" value="InterPro"/>
</dbReference>
<gene>
    <name evidence="4" type="ORF">OSB1V03_LOCUS12572</name>
</gene>
<reference evidence="4" key="1">
    <citation type="submission" date="2020-11" db="EMBL/GenBank/DDBJ databases">
        <authorList>
            <person name="Tran Van P."/>
        </authorList>
    </citation>
    <scope>NUCLEOTIDE SEQUENCE</scope>
</reference>
<dbReference type="PANTHER" id="PTHR45867">
    <property type="entry name" value="PURPLE ACID PHOSPHATASE"/>
    <property type="match status" value="1"/>
</dbReference>
<feature type="domain" description="Purple acid phosphatase C-terminal" evidence="3">
    <location>
        <begin position="151"/>
        <end position="212"/>
    </location>
</feature>
<evidence type="ECO:0000313" key="4">
    <source>
        <dbReference type="EMBL" id="CAD7632167.1"/>
    </source>
</evidence>
<dbReference type="EMBL" id="OC865102">
    <property type="protein sequence ID" value="CAD7632167.1"/>
    <property type="molecule type" value="Genomic_DNA"/>
</dbReference>
<dbReference type="AlphaFoldDB" id="A0A7R9KZ71"/>
<sequence length="227" mass="26773">MYDHTSRQINNHFYSYNVGPIHFIVFSSEYYYYVNYGWNQIEVQYNWLENDLKEATKPENRAVRPWVITMAHRPMYCSTDDSDDCTRKESIVRKGLPIVNAYGLEDLFYKYGVDIEIWAHEHIYERMWPVYDRHVYNGTESDSNPYHNPKAPVHFITGSAGCQEDIDPFIPNPPPWSAVRIRDYGYTEMLIYNHTHIDFTQLSTDKGGVVVDKFTVIKDKHGPEAWL</sequence>
<dbReference type="Pfam" id="PF14008">
    <property type="entry name" value="Metallophos_C"/>
    <property type="match status" value="1"/>
</dbReference>
<proteinExistence type="predicted"/>
<feature type="domain" description="Calcineurin-like phosphoesterase" evidence="2">
    <location>
        <begin position="32"/>
        <end position="124"/>
    </location>
</feature>
<evidence type="ECO:0000256" key="1">
    <source>
        <dbReference type="ARBA" id="ARBA00023180"/>
    </source>
</evidence>
<organism evidence="4">
    <name type="scientific">Medioppia subpectinata</name>
    <dbReference type="NCBI Taxonomy" id="1979941"/>
    <lineage>
        <taxon>Eukaryota</taxon>
        <taxon>Metazoa</taxon>
        <taxon>Ecdysozoa</taxon>
        <taxon>Arthropoda</taxon>
        <taxon>Chelicerata</taxon>
        <taxon>Arachnida</taxon>
        <taxon>Acari</taxon>
        <taxon>Acariformes</taxon>
        <taxon>Sarcoptiformes</taxon>
        <taxon>Oribatida</taxon>
        <taxon>Brachypylina</taxon>
        <taxon>Oppioidea</taxon>
        <taxon>Oppiidae</taxon>
        <taxon>Medioppia</taxon>
    </lineage>
</organism>
<keyword evidence="5" id="KW-1185">Reference proteome</keyword>
<name>A0A7R9KZ71_9ACAR</name>
<dbReference type="Pfam" id="PF00149">
    <property type="entry name" value="Metallophos"/>
    <property type="match status" value="1"/>
</dbReference>
<evidence type="ECO:0000259" key="2">
    <source>
        <dbReference type="Pfam" id="PF00149"/>
    </source>
</evidence>
<dbReference type="PANTHER" id="PTHR45867:SF3">
    <property type="entry name" value="ACID PHOSPHATASE TYPE 7"/>
    <property type="match status" value="1"/>
</dbReference>
<dbReference type="InterPro" id="IPR041792">
    <property type="entry name" value="MPP_PAP"/>
</dbReference>
<keyword evidence="1" id="KW-0325">Glycoprotein</keyword>